<evidence type="ECO:0000313" key="9">
    <source>
        <dbReference type="Proteomes" id="UP001596047"/>
    </source>
</evidence>
<dbReference type="InterPro" id="IPR034079">
    <property type="entry name" value="R3H_KhpB"/>
</dbReference>
<dbReference type="InterPro" id="IPR036867">
    <property type="entry name" value="R3H_dom_sf"/>
</dbReference>
<feature type="domain" description="R3H" evidence="7">
    <location>
        <begin position="152"/>
        <end position="217"/>
    </location>
</feature>
<dbReference type="CDD" id="cd02644">
    <property type="entry name" value="R3H_jag"/>
    <property type="match status" value="1"/>
</dbReference>
<dbReference type="InterPro" id="IPR038247">
    <property type="entry name" value="Jag_N_dom_sf"/>
</dbReference>
<dbReference type="PANTHER" id="PTHR35800:SF1">
    <property type="entry name" value="RNA-BINDING PROTEIN KHPB"/>
    <property type="match status" value="1"/>
</dbReference>
<evidence type="ECO:0000256" key="1">
    <source>
        <dbReference type="ARBA" id="ARBA00022490"/>
    </source>
</evidence>
<dbReference type="InterPro" id="IPR039247">
    <property type="entry name" value="KhpB"/>
</dbReference>
<dbReference type="RefSeq" id="WP_379191853.1">
    <property type="nucleotide sequence ID" value="NZ_JBHSOW010000117.1"/>
</dbReference>
<keyword evidence="2 6" id="KW-0694">RNA-binding</keyword>
<comment type="subunit">
    <text evidence="6">Forms a complex with KhpA.</text>
</comment>
<dbReference type="Pfam" id="PF14804">
    <property type="entry name" value="Jag_N"/>
    <property type="match status" value="1"/>
</dbReference>
<dbReference type="CDD" id="cd02414">
    <property type="entry name" value="KH-II_Jag"/>
    <property type="match status" value="1"/>
</dbReference>
<dbReference type="Pfam" id="PF01424">
    <property type="entry name" value="R3H"/>
    <property type="match status" value="1"/>
</dbReference>
<proteinExistence type="inferred from homology"/>
<dbReference type="PANTHER" id="PTHR35800">
    <property type="entry name" value="PROTEIN JAG"/>
    <property type="match status" value="1"/>
</dbReference>
<comment type="subcellular location">
    <subcellularLocation>
        <location evidence="6">Cytoplasm</location>
    </subcellularLocation>
</comment>
<dbReference type="Pfam" id="PF13083">
    <property type="entry name" value="KH_KhpA-B"/>
    <property type="match status" value="1"/>
</dbReference>
<keyword evidence="9" id="KW-1185">Reference proteome</keyword>
<dbReference type="Gene3D" id="3.30.300.20">
    <property type="match status" value="1"/>
</dbReference>
<comment type="domain">
    <text evidence="6">Has an N-terminal Jag-N domain and 2 RNA-binding domains (KH and R3H).</text>
</comment>
<evidence type="ECO:0000313" key="8">
    <source>
        <dbReference type="EMBL" id="MFC5653197.1"/>
    </source>
</evidence>
<accession>A0ABW0W556</accession>
<dbReference type="PROSITE" id="PS51061">
    <property type="entry name" value="R3H"/>
    <property type="match status" value="1"/>
</dbReference>
<keyword evidence="1 6" id="KW-0963">Cytoplasm</keyword>
<keyword evidence="3 6" id="KW-0133">Cell shape</keyword>
<sequence>MTKIVASGKTIEDAVRKGLTELQVTADRVQVTVLEQPSKGLFGFIGTKEAKVELELIPEIAVVEADVTVDPIVETERFVTDVARTMGLDITIARQDSKDGLILALSGSGDLGMLIGRRGQTLDALQYLVNIVANRYSDSHLRIILDAEDFRERRRKTLEDLSDRLAGHVIRTRKEVVLEPMSPQERKIIHAQLQNHTKVKTISKGDEPNRRVVISLK</sequence>
<comment type="similarity">
    <text evidence="6">Belongs to the KhpB RNA-binding protein family.</text>
</comment>
<evidence type="ECO:0000256" key="4">
    <source>
        <dbReference type="ARBA" id="ARBA00023186"/>
    </source>
</evidence>
<dbReference type="InterPro" id="IPR038008">
    <property type="entry name" value="Jag_KH"/>
</dbReference>
<dbReference type="NCBIfam" id="NF041568">
    <property type="entry name" value="Jag_EloR"/>
    <property type="match status" value="1"/>
</dbReference>
<dbReference type="SMART" id="SM00393">
    <property type="entry name" value="R3H"/>
    <property type="match status" value="1"/>
</dbReference>
<evidence type="ECO:0000256" key="5">
    <source>
        <dbReference type="ARBA" id="ARBA00023316"/>
    </source>
</evidence>
<keyword evidence="5 6" id="KW-0961">Cell wall biogenesis/degradation</keyword>
<dbReference type="InterPro" id="IPR015946">
    <property type="entry name" value="KH_dom-like_a/b"/>
</dbReference>
<dbReference type="Proteomes" id="UP001596047">
    <property type="component" value="Unassembled WGS sequence"/>
</dbReference>
<protein>
    <recommendedName>
        <fullName evidence="6">RNA-binding protein KhpB</fullName>
    </recommendedName>
    <alternativeName>
        <fullName evidence="6">RNA-binding protein EloR</fullName>
    </alternativeName>
</protein>
<evidence type="ECO:0000259" key="7">
    <source>
        <dbReference type="PROSITE" id="PS51061"/>
    </source>
</evidence>
<dbReference type="HAMAP" id="MF_00867">
    <property type="entry name" value="KhpB"/>
    <property type="match status" value="1"/>
</dbReference>
<gene>
    <name evidence="8" type="primary">jag</name>
    <name evidence="6" type="synonym">eloR</name>
    <name evidence="6" type="synonym">khpB</name>
    <name evidence="8" type="ORF">ACFPYJ_29610</name>
</gene>
<keyword evidence="4 6" id="KW-0143">Chaperone</keyword>
<comment type="function">
    <text evidence="6">A probable RNA chaperone. Forms a complex with KhpA which binds to cellular RNA and controls its expression. Plays a role in peptidoglycan (PG) homeostasis and cell length regulation.</text>
</comment>
<dbReference type="InterPro" id="IPR032782">
    <property type="entry name" value="KhpB_N"/>
</dbReference>
<reference evidence="9" key="1">
    <citation type="journal article" date="2019" name="Int. J. Syst. Evol. Microbiol.">
        <title>The Global Catalogue of Microorganisms (GCM) 10K type strain sequencing project: providing services to taxonomists for standard genome sequencing and annotation.</title>
        <authorList>
            <consortium name="The Broad Institute Genomics Platform"/>
            <consortium name="The Broad Institute Genome Sequencing Center for Infectious Disease"/>
            <person name="Wu L."/>
            <person name="Ma J."/>
        </authorList>
    </citation>
    <scope>NUCLEOTIDE SEQUENCE [LARGE SCALE GENOMIC DNA]</scope>
    <source>
        <strain evidence="9">CGMCC 1.3240</strain>
    </source>
</reference>
<dbReference type="InterPro" id="IPR001374">
    <property type="entry name" value="R3H_dom"/>
</dbReference>
<dbReference type="SMART" id="SM01245">
    <property type="entry name" value="Jag_N"/>
    <property type="match status" value="1"/>
</dbReference>
<feature type="region of interest" description="Jag_N domain" evidence="6">
    <location>
        <begin position="5"/>
        <end position="55"/>
    </location>
</feature>
<organism evidence="8 9">
    <name type="scientific">Paenibacillus solisilvae</name>
    <dbReference type="NCBI Taxonomy" id="2486751"/>
    <lineage>
        <taxon>Bacteria</taxon>
        <taxon>Bacillati</taxon>
        <taxon>Bacillota</taxon>
        <taxon>Bacilli</taxon>
        <taxon>Bacillales</taxon>
        <taxon>Paenibacillaceae</taxon>
        <taxon>Paenibacillus</taxon>
    </lineage>
</organism>
<dbReference type="Gene3D" id="3.30.30.80">
    <property type="entry name" value="probable RNA-binding protein from clostridium symbiosum atcc 14940"/>
    <property type="match status" value="1"/>
</dbReference>
<name>A0ABW0W556_9BACL</name>
<evidence type="ECO:0000256" key="3">
    <source>
        <dbReference type="ARBA" id="ARBA00022960"/>
    </source>
</evidence>
<evidence type="ECO:0000256" key="6">
    <source>
        <dbReference type="HAMAP-Rule" id="MF_00867"/>
    </source>
</evidence>
<dbReference type="Gene3D" id="3.30.1370.50">
    <property type="entry name" value="R3H-like domain"/>
    <property type="match status" value="1"/>
</dbReference>
<dbReference type="SUPFAM" id="SSF82708">
    <property type="entry name" value="R3H domain"/>
    <property type="match status" value="1"/>
</dbReference>
<comment type="caution">
    <text evidence="8">The sequence shown here is derived from an EMBL/GenBank/DDBJ whole genome shotgun (WGS) entry which is preliminary data.</text>
</comment>
<evidence type="ECO:0000256" key="2">
    <source>
        <dbReference type="ARBA" id="ARBA00022884"/>
    </source>
</evidence>
<dbReference type="EMBL" id="JBHSOW010000117">
    <property type="protein sequence ID" value="MFC5653197.1"/>
    <property type="molecule type" value="Genomic_DNA"/>
</dbReference>